<dbReference type="OrthoDB" id="6710009at2"/>
<proteinExistence type="predicted"/>
<evidence type="ECO:0000313" key="3">
    <source>
        <dbReference type="Proteomes" id="UP000189545"/>
    </source>
</evidence>
<protein>
    <submittedName>
        <fullName evidence="2">Uncharacterized protein</fullName>
    </submittedName>
</protein>
<dbReference type="EMBL" id="CP014782">
    <property type="protein sequence ID" value="AQS39534.1"/>
    <property type="molecule type" value="Genomic_DNA"/>
</dbReference>
<accession>A0A1S6HVS9</accession>
<keyword evidence="3" id="KW-1185">Reference proteome</keyword>
<reference evidence="2 3" key="1">
    <citation type="submission" date="2016-03" db="EMBL/GenBank/DDBJ databases">
        <title>Complete genome sequence of Shewanella psychrophila WP2, a deep sea bacterium isolated from west Pacific sediment.</title>
        <authorList>
            <person name="Xu G."/>
            <person name="Jian H."/>
        </authorList>
    </citation>
    <scope>NUCLEOTIDE SEQUENCE [LARGE SCALE GENOMIC DNA]</scope>
    <source>
        <strain evidence="2 3">WP2</strain>
    </source>
</reference>
<sequence length="325" mass="35441">MKYCQTSLFFMMVTAFGANAEGMNLQVSQPYTNTQLSSGSGAVVNDGDIYVVGDDMQWLFVVNKGYQIIDNYSLSDSKMAPKGRIEKNNKPDYESMTKLNYQGKLYYLAFGSGSKKVKREHGVLMSADDHSKQIFSLSPLYKSLYAASGMSGKQKINIEGLATSDDMAYIFNRGNEGKNIVFSLKLDQMMDFITGKNQSLSSLKAVDIALPSIGGFEATLSGADYWPEGQSLVYSASVEGTDTAVGDGEVLGSFIGVLPIEKLAMNTTKLDLTHTAKRVTSQQRPLITKIESVAIDKSNQDGVQGFLVSDNDDGTSQFFSFSLTK</sequence>
<feature type="chain" id="PRO_5010528471" evidence="1">
    <location>
        <begin position="21"/>
        <end position="325"/>
    </location>
</feature>
<evidence type="ECO:0000313" key="2">
    <source>
        <dbReference type="EMBL" id="AQS39534.1"/>
    </source>
</evidence>
<name>A0A1S6HVS9_9GAMM</name>
<evidence type="ECO:0000256" key="1">
    <source>
        <dbReference type="SAM" id="SignalP"/>
    </source>
</evidence>
<organism evidence="2 3">
    <name type="scientific">Shewanella psychrophila</name>
    <dbReference type="NCBI Taxonomy" id="225848"/>
    <lineage>
        <taxon>Bacteria</taxon>
        <taxon>Pseudomonadati</taxon>
        <taxon>Pseudomonadota</taxon>
        <taxon>Gammaproteobacteria</taxon>
        <taxon>Alteromonadales</taxon>
        <taxon>Shewanellaceae</taxon>
        <taxon>Shewanella</taxon>
    </lineage>
</organism>
<dbReference type="Pfam" id="PF22000">
    <property type="entry name" value="DUF6929"/>
    <property type="match status" value="1"/>
</dbReference>
<dbReference type="Proteomes" id="UP000189545">
    <property type="component" value="Chromosome"/>
</dbReference>
<dbReference type="AlphaFoldDB" id="A0A1S6HVS9"/>
<feature type="signal peptide" evidence="1">
    <location>
        <begin position="1"/>
        <end position="20"/>
    </location>
</feature>
<dbReference type="RefSeq" id="WP_077754426.1">
    <property type="nucleotide sequence ID" value="NZ_CP014782.1"/>
</dbReference>
<dbReference type="InterPro" id="IPR053851">
    <property type="entry name" value="DUF6929"/>
</dbReference>
<dbReference type="KEGG" id="spsw:Sps_04448"/>
<gene>
    <name evidence="2" type="ORF">Sps_04448</name>
</gene>
<keyword evidence="1" id="KW-0732">Signal</keyword>